<dbReference type="GO" id="GO:0016841">
    <property type="term" value="F:ammonia-lyase activity"/>
    <property type="evidence" value="ECO:0007669"/>
    <property type="project" value="UniProtKB-ARBA"/>
</dbReference>
<dbReference type="Proteomes" id="UP001205919">
    <property type="component" value="Unassembled WGS sequence"/>
</dbReference>
<dbReference type="Gene3D" id="1.20.200.10">
    <property type="entry name" value="Fumarase/aspartase (Central domain)"/>
    <property type="match status" value="2"/>
</dbReference>
<gene>
    <name evidence="1" type="ORF">NE630_00620</name>
</gene>
<dbReference type="PANTHER" id="PTHR10362">
    <property type="entry name" value="HISTIDINE AMMONIA-LYASE"/>
    <property type="match status" value="1"/>
</dbReference>
<keyword evidence="2" id="KW-1185">Reference proteome</keyword>
<evidence type="ECO:0000313" key="2">
    <source>
        <dbReference type="Proteomes" id="UP001205919"/>
    </source>
</evidence>
<dbReference type="EMBL" id="JANFYT010000001">
    <property type="protein sequence ID" value="MCQ4812920.1"/>
    <property type="molecule type" value="Genomic_DNA"/>
</dbReference>
<dbReference type="Pfam" id="PF00221">
    <property type="entry name" value="Lyase_aromatic"/>
    <property type="match status" value="2"/>
</dbReference>
<name>A0AAW5K188_9BACT</name>
<proteinExistence type="predicted"/>
<accession>A0AAW5K188</accession>
<organism evidence="1 2">
    <name type="scientific">Cloacibacillus evryensis</name>
    <dbReference type="NCBI Taxonomy" id="508460"/>
    <lineage>
        <taxon>Bacteria</taxon>
        <taxon>Thermotogati</taxon>
        <taxon>Synergistota</taxon>
        <taxon>Synergistia</taxon>
        <taxon>Synergistales</taxon>
        <taxon>Synergistaceae</taxon>
        <taxon>Cloacibacillus</taxon>
    </lineage>
</organism>
<protein>
    <submittedName>
        <fullName evidence="1">Aromatic amino acid ammonia-lyase</fullName>
    </submittedName>
</protein>
<dbReference type="InterPro" id="IPR001106">
    <property type="entry name" value="Aromatic_Lyase"/>
</dbReference>
<comment type="caution">
    <text evidence="1">The sequence shown here is derived from an EMBL/GenBank/DDBJ whole genome shotgun (WGS) entry which is preliminary data.</text>
</comment>
<dbReference type="AlphaFoldDB" id="A0AAW5K188"/>
<evidence type="ECO:0000313" key="1">
    <source>
        <dbReference type="EMBL" id="MCQ4812920.1"/>
    </source>
</evidence>
<dbReference type="SUPFAM" id="SSF48557">
    <property type="entry name" value="L-aspartase-like"/>
    <property type="match status" value="1"/>
</dbReference>
<dbReference type="InterPro" id="IPR008948">
    <property type="entry name" value="L-Aspartase-like"/>
</dbReference>
<sequence>MENLQWIDDILAARRGGSREPVVNTECCTKKETLPDGCVAVILELLAEGAAEKGCLKLQKAAEERLKGQVLPELPYEDADEGTLAEMLAEALETGGKLPVEERDFVAKSNCVTTGMAMYICAVAGRAIKTADVAVSMNLEAIRGELGAFDKRLQELGRPYPGQIESAENVRRVTAGSKLTTDEGRYAFGYDKKPRVQDAICVRATPQTHGGVRDIFHWCAAQVASDWNSHAHTLYRTEYAMDALATALADLAHTSERRSFRLCDTRLSYGLPMNLVPDELGINYGFPIIQSTQAAETAELKLLALPAAAIKRKNVSLAYYSVSKLFELIRKLNRVMAVEILMSAQALDIVHAKIPGYPCGAGTAAAHKCLRGEISMMDENRFVAPDMIAAERLTADGVILKAVEAAVGTLK</sequence>
<dbReference type="RefSeq" id="WP_256181133.1">
    <property type="nucleotide sequence ID" value="NZ_CAUHQN010000060.1"/>
</dbReference>
<reference evidence="1 2" key="1">
    <citation type="submission" date="2022-06" db="EMBL/GenBank/DDBJ databases">
        <title>Isolation of gut microbiota from human fecal samples.</title>
        <authorList>
            <person name="Pamer E.G."/>
            <person name="Barat B."/>
            <person name="Waligurski E."/>
            <person name="Medina S."/>
            <person name="Paddock L."/>
            <person name="Mostad J."/>
        </authorList>
    </citation>
    <scope>NUCLEOTIDE SEQUENCE [LARGE SCALE GENOMIC DNA]</scope>
    <source>
        <strain evidence="1 2">DFI.9.90</strain>
    </source>
</reference>